<evidence type="ECO:0000256" key="1">
    <source>
        <dbReference type="SAM" id="Phobius"/>
    </source>
</evidence>
<comment type="caution">
    <text evidence="2">The sequence shown here is derived from an EMBL/GenBank/DDBJ whole genome shotgun (WGS) entry which is preliminary data.</text>
</comment>
<dbReference type="Proteomes" id="UP001596024">
    <property type="component" value="Unassembled WGS sequence"/>
</dbReference>
<proteinExistence type="predicted"/>
<keyword evidence="1" id="KW-0812">Transmembrane</keyword>
<sequence>MREMLRLPVGVFLLFGAICIATALWDGLTGWSGLETLVSALEYPFLVGSMARGLLMIALGLIIFQLAAISGRLRTLAKSQGKPA</sequence>
<dbReference type="RefSeq" id="WP_371394136.1">
    <property type="nucleotide sequence ID" value="NZ_CP163421.1"/>
</dbReference>
<keyword evidence="3" id="KW-1185">Reference proteome</keyword>
<dbReference type="EMBL" id="JBHSGQ010000002">
    <property type="protein sequence ID" value="MFC4724929.1"/>
    <property type="molecule type" value="Genomic_DNA"/>
</dbReference>
<protein>
    <submittedName>
        <fullName evidence="2">Uncharacterized protein</fullName>
    </submittedName>
</protein>
<reference evidence="3" key="1">
    <citation type="journal article" date="2019" name="Int. J. Syst. Evol. Microbiol.">
        <title>The Global Catalogue of Microorganisms (GCM) 10K type strain sequencing project: providing services to taxonomists for standard genome sequencing and annotation.</title>
        <authorList>
            <consortium name="The Broad Institute Genomics Platform"/>
            <consortium name="The Broad Institute Genome Sequencing Center for Infectious Disease"/>
            <person name="Wu L."/>
            <person name="Ma J."/>
        </authorList>
    </citation>
    <scope>NUCLEOTIDE SEQUENCE [LARGE SCALE GENOMIC DNA]</scope>
    <source>
        <strain evidence="3">CCUG 62981</strain>
    </source>
</reference>
<feature type="transmembrane region" description="Helical" evidence="1">
    <location>
        <begin position="7"/>
        <end position="25"/>
    </location>
</feature>
<keyword evidence="1" id="KW-0472">Membrane</keyword>
<feature type="transmembrane region" description="Helical" evidence="1">
    <location>
        <begin position="45"/>
        <end position="69"/>
    </location>
</feature>
<organism evidence="2 3">
    <name type="scientific">Glycocaulis abyssi</name>
    <dbReference type="NCBI Taxonomy" id="1433403"/>
    <lineage>
        <taxon>Bacteria</taxon>
        <taxon>Pseudomonadati</taxon>
        <taxon>Pseudomonadota</taxon>
        <taxon>Alphaproteobacteria</taxon>
        <taxon>Maricaulales</taxon>
        <taxon>Maricaulaceae</taxon>
        <taxon>Glycocaulis</taxon>
    </lineage>
</organism>
<evidence type="ECO:0000313" key="3">
    <source>
        <dbReference type="Proteomes" id="UP001596024"/>
    </source>
</evidence>
<evidence type="ECO:0000313" key="2">
    <source>
        <dbReference type="EMBL" id="MFC4724929.1"/>
    </source>
</evidence>
<gene>
    <name evidence="2" type="ORF">ACFPB0_06460</name>
</gene>
<accession>A0ABV9NBP7</accession>
<keyword evidence="1" id="KW-1133">Transmembrane helix</keyword>
<name>A0ABV9NBP7_9PROT</name>